<dbReference type="RefSeq" id="WP_158067498.1">
    <property type="nucleotide sequence ID" value="NZ_CP042829.1"/>
</dbReference>
<evidence type="ECO:0000256" key="4">
    <source>
        <dbReference type="ARBA" id="ARBA00023065"/>
    </source>
</evidence>
<dbReference type="Proteomes" id="UP000326331">
    <property type="component" value="Chromosome"/>
</dbReference>
<dbReference type="EMBL" id="CP042829">
    <property type="protein sequence ID" value="QFG03543.1"/>
    <property type="molecule type" value="Genomic_DNA"/>
</dbReference>
<feature type="domain" description="IPT/TIG" evidence="7">
    <location>
        <begin position="607"/>
        <end position="691"/>
    </location>
</feature>
<keyword evidence="9" id="KW-1185">Reference proteome</keyword>
<dbReference type="InterPro" id="IPR002909">
    <property type="entry name" value="IPT_dom"/>
</dbReference>
<evidence type="ECO:0000259" key="7">
    <source>
        <dbReference type="SMART" id="SM00429"/>
    </source>
</evidence>
<evidence type="ECO:0000256" key="3">
    <source>
        <dbReference type="ARBA" id="ARBA00022837"/>
    </source>
</evidence>
<keyword evidence="4" id="KW-0813">Transport</keyword>
<gene>
    <name evidence="8" type="ORF">Tbon_09605</name>
</gene>
<evidence type="ECO:0000259" key="6">
    <source>
        <dbReference type="SMART" id="SM00237"/>
    </source>
</evidence>
<dbReference type="Gene3D" id="2.60.40.10">
    <property type="entry name" value="Immunoglobulins"/>
    <property type="match status" value="3"/>
</dbReference>
<reference evidence="8 9" key="2">
    <citation type="submission" date="2019-10" db="EMBL/GenBank/DDBJ databases">
        <title>Thermopilla bonchosmolovskayae gen. nov., sp. nov., a moderately thermophilic Chloroflexi bacterium from a Chukotka hot spring (Arctic, Russia), representing a novel classis Thermopillaia, which include previously uncultivated lineage OLB14.</title>
        <authorList>
            <person name="Kochetkova T.V."/>
            <person name="Zayulina K.S."/>
            <person name="Zhigarkov V.S."/>
            <person name="Minaev N.V."/>
            <person name="Novikov A."/>
            <person name="Toshchakov S.V."/>
            <person name="Elcheninov A.G."/>
            <person name="Kublanov I.V."/>
        </authorList>
    </citation>
    <scope>NUCLEOTIDE SEQUENCE [LARGE SCALE GENOMIC DNA]</scope>
    <source>
        <strain evidence="8 9">3753O</strain>
    </source>
</reference>
<accession>A0ABX6C4C7</accession>
<reference evidence="8 9" key="1">
    <citation type="submission" date="2019-08" db="EMBL/GenBank/DDBJ databases">
        <authorList>
            <person name="Toschakov S.V."/>
        </authorList>
    </citation>
    <scope>NUCLEOTIDE SEQUENCE [LARGE SCALE GENOMIC DNA]</scope>
    <source>
        <strain evidence="8 9">3753O</strain>
    </source>
</reference>
<dbReference type="InterPro" id="IPR013783">
    <property type="entry name" value="Ig-like_fold"/>
</dbReference>
<dbReference type="PROSITE" id="PS51318">
    <property type="entry name" value="TAT"/>
    <property type="match status" value="1"/>
</dbReference>
<feature type="domain" description="IPT/TIG" evidence="7">
    <location>
        <begin position="520"/>
        <end position="605"/>
    </location>
</feature>
<evidence type="ECO:0000313" key="8">
    <source>
        <dbReference type="EMBL" id="QFG03543.1"/>
    </source>
</evidence>
<evidence type="ECO:0000256" key="5">
    <source>
        <dbReference type="SAM" id="SignalP"/>
    </source>
</evidence>
<dbReference type="Pfam" id="PF01833">
    <property type="entry name" value="TIG"/>
    <property type="match status" value="3"/>
</dbReference>
<dbReference type="InterPro" id="IPR038081">
    <property type="entry name" value="CalX-like_sf"/>
</dbReference>
<evidence type="ECO:0000256" key="1">
    <source>
        <dbReference type="ARBA" id="ARBA00022729"/>
    </source>
</evidence>
<feature type="chain" id="PRO_5045815593" description="IPT/TIG domain-containing protein" evidence="5">
    <location>
        <begin position="32"/>
        <end position="878"/>
    </location>
</feature>
<feature type="domain" description="Calx-beta" evidence="6">
    <location>
        <begin position="277"/>
        <end position="379"/>
    </location>
</feature>
<dbReference type="CDD" id="cd00603">
    <property type="entry name" value="IPT_PCSR"/>
    <property type="match status" value="3"/>
</dbReference>
<keyword evidence="3" id="KW-0106">Calcium</keyword>
<dbReference type="InterPro" id="IPR014756">
    <property type="entry name" value="Ig_E-set"/>
</dbReference>
<feature type="signal peptide" evidence="5">
    <location>
        <begin position="1"/>
        <end position="31"/>
    </location>
</feature>
<dbReference type="Gene3D" id="2.60.40.2030">
    <property type="match status" value="4"/>
</dbReference>
<dbReference type="SUPFAM" id="SSF81296">
    <property type="entry name" value="E set domains"/>
    <property type="match status" value="3"/>
</dbReference>
<name>A0ABX6C4C7_9CHLR</name>
<dbReference type="PANTHER" id="PTHR11878">
    <property type="entry name" value="SODIUM/CALCIUM EXCHANGER"/>
    <property type="match status" value="1"/>
</dbReference>
<organism evidence="8 9">
    <name type="scientific">Tepidiforma bonchosmolovskayae</name>
    <dbReference type="NCBI Taxonomy" id="2601677"/>
    <lineage>
        <taxon>Bacteria</taxon>
        <taxon>Bacillati</taxon>
        <taxon>Chloroflexota</taxon>
        <taxon>Tepidiformia</taxon>
        <taxon>Tepidiformales</taxon>
        <taxon>Tepidiformaceae</taxon>
        <taxon>Tepidiforma</taxon>
    </lineage>
</organism>
<dbReference type="InterPro" id="IPR006311">
    <property type="entry name" value="TAT_signal"/>
</dbReference>
<dbReference type="PANTHER" id="PTHR11878:SF65">
    <property type="entry name" value="NA_CA-EXCHANGE PROTEIN, ISOFORM G"/>
    <property type="match status" value="1"/>
</dbReference>
<dbReference type="InterPro" id="IPR051171">
    <property type="entry name" value="CaCA"/>
</dbReference>
<feature type="domain" description="Calx-beta" evidence="6">
    <location>
        <begin position="159"/>
        <end position="263"/>
    </location>
</feature>
<dbReference type="SMART" id="SM00237">
    <property type="entry name" value="Calx_beta"/>
    <property type="match status" value="3"/>
</dbReference>
<keyword evidence="4" id="KW-0406">Ion transport</keyword>
<sequence>MQGTRATVWPARRRVLAAVLALAAAVLAAVAGVPRERAAADAATNGSFFFGNTTGTPVTALTVTEGQAACINIHRGGGTAGLQQVQVTVSPASSPDVGGLVSAFVNFSPGQVNRTIDYPGLPGTCLQTVDNAASDGTRTLTFTIAGVTGGGVVGTPSTFTLFILDNDGPPKYSFQAATSSVVEGNVTHQVAVVREGSTAGTDSVTCQLDTPAGTAAQGAGNDYTFSSQPITFNPGETGPKYCNISILDDGATEPSETIVLTFGSASSGFGPGTHTTHTVTIIDNDGAGTLQFAQATYTVNEGAGTASIAVTRINGSTGAVTVDCSTIGGGTATAGSDYTAVTNQTLSWNPGETATKFCTISILQDTAVEGPETINLQLSNPTGGAALGTPSTATLSILDDDGTGSIQFTSATYTGTEAGGAITITVSRTGGTTGAVTVDYATSTGGSNPATAGVDYVATSGTLSWANGEGGTKSFTVTPIPDTLTEGTETVILTLSNPTGGAVLGSQSTATLLISDSTIIPVITTIVPNVGPTAGGQTVTITGQNFTGATSVTFDGIPCTSFTVVSATQITCVTPPHAAGVVEVVVTTPVGSNVTTGTANDYIYTTGPTVLSLTPSEGACNGATVVTVTGTGFTSSGMTVAFGTVQAVFTYISSTTLVAVAPVQGAGVVDVRVTTPAGTSPNTAADDFTCTGTPIPTVTGLNPTSGPIGTTVTITGTNFTGVTSVTFGGVSATFTVVSSTQITATVPAGTPPGVVDVRVTNAAGTSPNTSADNFTNTSTSTIQYTLYRTFTLIVWTGADNKPIAQAIGGTQAGTTNVSALIGAIWLFNPQTQSWAGYFPGTENVPGANDFTTFRAGTAYFIALRPTAPATVSWVAPAN</sequence>
<evidence type="ECO:0000313" key="9">
    <source>
        <dbReference type="Proteomes" id="UP000326331"/>
    </source>
</evidence>
<dbReference type="SMART" id="SM00429">
    <property type="entry name" value="IPT"/>
    <property type="match status" value="3"/>
</dbReference>
<feature type="domain" description="IPT/TIG" evidence="7">
    <location>
        <begin position="695"/>
        <end position="777"/>
    </location>
</feature>
<feature type="domain" description="Calx-beta" evidence="6">
    <location>
        <begin position="393"/>
        <end position="496"/>
    </location>
</feature>
<protein>
    <recommendedName>
        <fullName evidence="10">IPT/TIG domain-containing protein</fullName>
    </recommendedName>
</protein>
<keyword evidence="2" id="KW-0677">Repeat</keyword>
<dbReference type="Pfam" id="PF03160">
    <property type="entry name" value="Calx-beta"/>
    <property type="match status" value="1"/>
</dbReference>
<dbReference type="InterPro" id="IPR003644">
    <property type="entry name" value="Calx_beta"/>
</dbReference>
<evidence type="ECO:0008006" key="10">
    <source>
        <dbReference type="Google" id="ProtNLM"/>
    </source>
</evidence>
<keyword evidence="1 5" id="KW-0732">Signal</keyword>
<dbReference type="SUPFAM" id="SSF141072">
    <property type="entry name" value="CalX-like"/>
    <property type="match status" value="4"/>
</dbReference>
<proteinExistence type="predicted"/>
<evidence type="ECO:0000256" key="2">
    <source>
        <dbReference type="ARBA" id="ARBA00022737"/>
    </source>
</evidence>